<keyword evidence="18" id="KW-0175">Coiled coil</keyword>
<name>G3AZ67_CANTC</name>
<dbReference type="InterPro" id="IPR017455">
    <property type="entry name" value="Znf_FYVE-rel"/>
</dbReference>
<proteinExistence type="predicted"/>
<protein>
    <recommendedName>
        <fullName evidence="4">1-phosphatidylinositol-3-phosphate 5-kinase</fullName>
        <ecNumber evidence="4">2.7.1.150</ecNumber>
    </recommendedName>
    <alternativeName>
        <fullName evidence="15">Type III PIP kinase</fullName>
    </alternativeName>
</protein>
<dbReference type="Pfam" id="PF01504">
    <property type="entry name" value="PIP5K"/>
    <property type="match status" value="1"/>
</dbReference>
<dbReference type="SUPFAM" id="SSF52029">
    <property type="entry name" value="GroEL apical domain-like"/>
    <property type="match status" value="1"/>
</dbReference>
<dbReference type="SUPFAM" id="SSF56104">
    <property type="entry name" value="SAICAR synthase-like"/>
    <property type="match status" value="1"/>
</dbReference>
<dbReference type="PROSITE" id="PS51455">
    <property type="entry name" value="PIPK"/>
    <property type="match status" value="1"/>
</dbReference>
<feature type="compositionally biased region" description="Basic and acidic residues" evidence="19">
    <location>
        <begin position="18"/>
        <end position="29"/>
    </location>
</feature>
<feature type="coiled-coil region" evidence="18">
    <location>
        <begin position="1676"/>
        <end position="1728"/>
    </location>
</feature>
<dbReference type="eggNOG" id="KOG0230">
    <property type="taxonomic scope" value="Eukaryota"/>
</dbReference>
<dbReference type="SUPFAM" id="SSF57903">
    <property type="entry name" value="FYVE/PHD zinc finger"/>
    <property type="match status" value="1"/>
</dbReference>
<keyword evidence="11 17" id="KW-0418">Kinase</keyword>
<dbReference type="PANTHER" id="PTHR45748:SF7">
    <property type="entry name" value="1-PHOSPHATIDYLINOSITOL 3-PHOSPHATE 5-KINASE-RELATED"/>
    <property type="match status" value="1"/>
</dbReference>
<evidence type="ECO:0000256" key="16">
    <source>
        <dbReference type="PROSITE-ProRule" id="PRU00091"/>
    </source>
</evidence>
<feature type="domain" description="FYVE-type" evidence="20">
    <location>
        <begin position="273"/>
        <end position="346"/>
    </location>
</feature>
<keyword evidence="10 16" id="KW-0863">Zinc-finger</keyword>
<dbReference type="OrthoDB" id="158357at2759"/>
<dbReference type="Gene3D" id="3.30.810.10">
    <property type="entry name" value="2-Layer Sandwich"/>
    <property type="match status" value="1"/>
</dbReference>
<dbReference type="Gene3D" id="3.30.800.10">
    <property type="entry name" value="Phosphatidylinositol Phosphate Kinase II Beta"/>
    <property type="match status" value="1"/>
</dbReference>
<evidence type="ECO:0000256" key="19">
    <source>
        <dbReference type="SAM" id="MobiDB-lite"/>
    </source>
</evidence>
<feature type="region of interest" description="Disordered" evidence="19">
    <location>
        <begin position="1"/>
        <end position="50"/>
    </location>
</feature>
<dbReference type="FunFam" id="3.30.40.10:FF:000510">
    <property type="entry name" value="Phosphatidylinositol 3,5-kinase"/>
    <property type="match status" value="1"/>
</dbReference>
<feature type="compositionally biased region" description="Polar residues" evidence="19">
    <location>
        <begin position="36"/>
        <end position="50"/>
    </location>
</feature>
<dbReference type="HOGENOM" id="CLU_000480_3_1_1"/>
<feature type="compositionally biased region" description="Low complexity" evidence="19">
    <location>
        <begin position="689"/>
        <end position="707"/>
    </location>
</feature>
<reference evidence="22 23" key="1">
    <citation type="journal article" date="2011" name="Proc. Natl. Acad. Sci. U.S.A.">
        <title>Comparative genomics of xylose-fermenting fungi for enhanced biofuel production.</title>
        <authorList>
            <person name="Wohlbach D.J."/>
            <person name="Kuo A."/>
            <person name="Sato T.K."/>
            <person name="Potts K.M."/>
            <person name="Salamov A.A."/>
            <person name="LaButti K.M."/>
            <person name="Sun H."/>
            <person name="Clum A."/>
            <person name="Pangilinan J.L."/>
            <person name="Lindquist E.A."/>
            <person name="Lucas S."/>
            <person name="Lapidus A."/>
            <person name="Jin M."/>
            <person name="Gunawan C."/>
            <person name="Balan V."/>
            <person name="Dale B.E."/>
            <person name="Jeffries T.W."/>
            <person name="Zinkel R."/>
            <person name="Barry K.W."/>
            <person name="Grigoriev I.V."/>
            <person name="Gasch A.P."/>
        </authorList>
    </citation>
    <scope>NUCLEOTIDE SEQUENCE [LARGE SCALE GENOMIC DNA]</scope>
    <source>
        <strain evidence="23">ATCC 10573 / BCRC 21748 / CBS 615 / JCM 9827 / NBRC 10315 / NRRL Y-1498 / VKM Y-70</strain>
    </source>
</reference>
<keyword evidence="8 17" id="KW-0547">Nucleotide-binding</keyword>
<dbReference type="Gene3D" id="3.30.40.10">
    <property type="entry name" value="Zinc/RING finger domain, C3HC4 (zinc finger)"/>
    <property type="match status" value="1"/>
</dbReference>
<evidence type="ECO:0000256" key="18">
    <source>
        <dbReference type="SAM" id="Coils"/>
    </source>
</evidence>
<feature type="compositionally biased region" description="Polar residues" evidence="19">
    <location>
        <begin position="1600"/>
        <end position="1613"/>
    </location>
</feature>
<feature type="compositionally biased region" description="Polar residues" evidence="19">
    <location>
        <begin position="667"/>
        <end position="677"/>
    </location>
</feature>
<dbReference type="GO" id="GO:0032266">
    <property type="term" value="F:phosphatidylinositol-3-phosphate binding"/>
    <property type="evidence" value="ECO:0007669"/>
    <property type="project" value="UniProtKB-ARBA"/>
</dbReference>
<keyword evidence="23" id="KW-1185">Reference proteome</keyword>
<dbReference type="GO" id="GO:0000285">
    <property type="term" value="F:1-phosphatidylinositol-3-phosphate 5-kinase activity"/>
    <property type="evidence" value="ECO:0007669"/>
    <property type="project" value="UniProtKB-EC"/>
</dbReference>
<dbReference type="PROSITE" id="PS50178">
    <property type="entry name" value="ZF_FYVE"/>
    <property type="match status" value="1"/>
</dbReference>
<dbReference type="Pfam" id="PF01363">
    <property type="entry name" value="FYVE"/>
    <property type="match status" value="1"/>
</dbReference>
<dbReference type="GO" id="GO:0010008">
    <property type="term" value="C:endosome membrane"/>
    <property type="evidence" value="ECO:0007669"/>
    <property type="project" value="TreeGrafter"/>
</dbReference>
<dbReference type="InterPro" id="IPR027484">
    <property type="entry name" value="PInositol-4-P-5-kinase_N"/>
</dbReference>
<dbReference type="SMART" id="SM00064">
    <property type="entry name" value="FYVE"/>
    <property type="match status" value="1"/>
</dbReference>
<dbReference type="InterPro" id="IPR011011">
    <property type="entry name" value="Znf_FYVE_PHD"/>
</dbReference>
<feature type="region of interest" description="Disordered" evidence="19">
    <location>
        <begin position="175"/>
        <end position="198"/>
    </location>
</feature>
<dbReference type="GeneID" id="18248680"/>
<evidence type="ECO:0000256" key="15">
    <source>
        <dbReference type="ARBA" id="ARBA00075294"/>
    </source>
</evidence>
<dbReference type="InterPro" id="IPR027409">
    <property type="entry name" value="GroEL-like_apical_dom_sf"/>
</dbReference>
<evidence type="ECO:0000256" key="7">
    <source>
        <dbReference type="ARBA" id="ARBA00022723"/>
    </source>
</evidence>
<dbReference type="Gene3D" id="3.50.7.10">
    <property type="entry name" value="GroEL"/>
    <property type="match status" value="1"/>
</dbReference>
<dbReference type="InterPro" id="IPR000306">
    <property type="entry name" value="Znf_FYVE"/>
</dbReference>
<evidence type="ECO:0000256" key="12">
    <source>
        <dbReference type="ARBA" id="ARBA00022786"/>
    </source>
</evidence>
<dbReference type="Proteomes" id="UP000000707">
    <property type="component" value="Unassembled WGS sequence"/>
</dbReference>
<comment type="catalytic activity">
    <reaction evidence="1">
        <text>a 1,2-diacyl-sn-glycero-3-phospho-(1D-myo-inositol-3-phosphate) + ATP = a 1,2-diacyl-sn-glycero-3-phospho-(1D-myo-inositol-3,5-bisphosphate) + ADP + H(+)</text>
        <dbReference type="Rhea" id="RHEA:13609"/>
        <dbReference type="ChEBI" id="CHEBI:15378"/>
        <dbReference type="ChEBI" id="CHEBI:30616"/>
        <dbReference type="ChEBI" id="CHEBI:57923"/>
        <dbReference type="ChEBI" id="CHEBI:58088"/>
        <dbReference type="ChEBI" id="CHEBI:456216"/>
        <dbReference type="EC" id="2.7.1.150"/>
    </reaction>
</comment>
<feature type="region of interest" description="Disordered" evidence="19">
    <location>
        <begin position="446"/>
        <end position="469"/>
    </location>
</feature>
<feature type="region of interest" description="Disordered" evidence="19">
    <location>
        <begin position="508"/>
        <end position="535"/>
    </location>
</feature>
<dbReference type="FunFam" id="3.30.810.10:FF:000001">
    <property type="entry name" value="1-phosphatidylinositol 3-phosphate 5-kinase FAB1"/>
    <property type="match status" value="1"/>
</dbReference>
<keyword evidence="14 17" id="KW-0067">ATP-binding</keyword>
<dbReference type="GO" id="GO:0046854">
    <property type="term" value="P:phosphatidylinositol phosphate biosynthetic process"/>
    <property type="evidence" value="ECO:0007669"/>
    <property type="project" value="TreeGrafter"/>
</dbReference>
<accession>G3AZ67</accession>
<evidence type="ECO:0000256" key="6">
    <source>
        <dbReference type="ARBA" id="ARBA00022679"/>
    </source>
</evidence>
<evidence type="ECO:0000256" key="8">
    <source>
        <dbReference type="ARBA" id="ARBA00022741"/>
    </source>
</evidence>
<feature type="compositionally biased region" description="Basic and acidic residues" evidence="19">
    <location>
        <begin position="1532"/>
        <end position="1555"/>
    </location>
</feature>
<dbReference type="InterPro" id="IPR027483">
    <property type="entry name" value="PInositol-4-P-4/5-kinase_C_sf"/>
</dbReference>
<feature type="compositionally biased region" description="Polar residues" evidence="19">
    <location>
        <begin position="186"/>
        <end position="198"/>
    </location>
</feature>
<feature type="region of interest" description="Disordered" evidence="19">
    <location>
        <begin position="1524"/>
        <end position="1564"/>
    </location>
</feature>
<dbReference type="CDD" id="cd17300">
    <property type="entry name" value="PIPKc_PIKfyve"/>
    <property type="match status" value="1"/>
</dbReference>
<evidence type="ECO:0000256" key="9">
    <source>
        <dbReference type="ARBA" id="ARBA00022753"/>
    </source>
</evidence>
<dbReference type="FunFam" id="3.50.7.10:FF:000007">
    <property type="entry name" value="1-phosphatidylinositol 3-phosphate 5-kinase isoform X1"/>
    <property type="match status" value="1"/>
</dbReference>
<dbReference type="EC" id="2.7.1.150" evidence="4"/>
<evidence type="ECO:0000313" key="23">
    <source>
        <dbReference type="Proteomes" id="UP000000707"/>
    </source>
</evidence>
<dbReference type="InterPro" id="IPR002423">
    <property type="entry name" value="Cpn60/GroEL/TCP-1"/>
</dbReference>
<feature type="domain" description="PIPK" evidence="21">
    <location>
        <begin position="1866"/>
        <end position="2189"/>
    </location>
</feature>
<dbReference type="GO" id="GO:0005524">
    <property type="term" value="F:ATP binding"/>
    <property type="evidence" value="ECO:0007669"/>
    <property type="project" value="UniProtKB-UniRule"/>
</dbReference>
<evidence type="ECO:0000256" key="5">
    <source>
        <dbReference type="ARBA" id="ARBA00022490"/>
    </source>
</evidence>
<gene>
    <name evidence="22" type="ORF">CANTEDRAFT_119090</name>
</gene>
<feature type="compositionally biased region" description="Polar residues" evidence="19">
    <location>
        <begin position="727"/>
        <end position="741"/>
    </location>
</feature>
<dbReference type="GO" id="GO:0008270">
    <property type="term" value="F:zinc ion binding"/>
    <property type="evidence" value="ECO:0007669"/>
    <property type="project" value="UniProtKB-KW"/>
</dbReference>
<evidence type="ECO:0000256" key="3">
    <source>
        <dbReference type="ARBA" id="ARBA00004496"/>
    </source>
</evidence>
<evidence type="ECO:0000259" key="21">
    <source>
        <dbReference type="PROSITE" id="PS51455"/>
    </source>
</evidence>
<dbReference type="SMART" id="SM00330">
    <property type="entry name" value="PIPKc"/>
    <property type="match status" value="1"/>
</dbReference>
<dbReference type="EMBL" id="GL996512">
    <property type="protein sequence ID" value="EGV66020.1"/>
    <property type="molecule type" value="Genomic_DNA"/>
</dbReference>
<keyword evidence="12" id="KW-0833">Ubl conjugation pathway</keyword>
<dbReference type="GO" id="GO:0000329">
    <property type="term" value="C:fungal-type vacuole membrane"/>
    <property type="evidence" value="ECO:0007669"/>
    <property type="project" value="TreeGrafter"/>
</dbReference>
<feature type="region of interest" description="Disordered" evidence="19">
    <location>
        <begin position="1594"/>
        <end position="1636"/>
    </location>
</feature>
<feature type="compositionally biased region" description="Low complexity" evidence="19">
    <location>
        <begin position="446"/>
        <end position="456"/>
    </location>
</feature>
<evidence type="ECO:0000256" key="1">
    <source>
        <dbReference type="ARBA" id="ARBA00000768"/>
    </source>
</evidence>
<dbReference type="KEGG" id="cten:18248680"/>
<dbReference type="InterPro" id="IPR013083">
    <property type="entry name" value="Znf_RING/FYVE/PHD"/>
</dbReference>
<evidence type="ECO:0000256" key="11">
    <source>
        <dbReference type="ARBA" id="ARBA00022777"/>
    </source>
</evidence>
<keyword evidence="13" id="KW-0862">Zinc</keyword>
<keyword evidence="6 17" id="KW-0808">Transferase</keyword>
<sequence>MNNSNVSVYGSDSTNIDNDDRQDANDEVKNPGLQKPQDQTSKVTSDSKTLRFSKQSVPVLEATTESVTSSVINVNALANTEPDSTSKTNTPSLKDTSVTASNRVTKKRSLKNLPNRISSIFTNLPNDIELSDDSASDTETVNDTSFLGGIPENSSLNQAGAVPPPELAMYRETSVKSSPVKARQVRSPTAGTDASPTMNSFNTLKQYNMKKKSSNLSASLIDNARSIINQNFHGNISSASSFVEKVTKKKRKTRPSQNPLKSGGIPKKYWMNDAFVSECLNCFKPFTAFRRKHHCRFCGQIFCSRCTLFISYQEHKEQRKTGVINPDKRSYKDKLRVCRPCYSDVIVYLSDSDSSSSESEQEVEDDAVSFETLDKFKDDNLPQHPFVKSRSRSLSTSRRDFPFEGNKSFLKPALHDDKTTVKSPLSLAIPSARKGDLLEVQYSKSNVNSSFSRSTSQEPSGASWLKNYPHLRRSKTQQNTGLSRSNSFDNSSSLHGFISGKTDVSKKGKSMIFGDTNGDDPDDEDDEFESENEDEQVMSLYTSLNHSGFNGNANSSTISPRAPITRPLANVSANAVPTLGEFPTMLVNEKLYPKNMSSGLRSSPAGAVFPVFIPNNTKTDIDISADGGSVPRSVLEENPKSNLRSHERAHASLLRMRSRRRAKTARNLSLLTQNPTRLPQLEFSDLRDSSSPISTPTSPTPGSGPSGAYFKDLITNEGFSPLDKSPSDPQTRHQISYGSLNNFDADDSDSITRGLSGKASREGLFDEIERQLDSVYLELFKKILDQCLKDCDIKDDTQRWSNALTMSINFVNGLKLTDTLDIKQYVKIKKIPGGRIEDTQMINGLFMTKNIDSKKMSSRLSNPKIALLMFPIEYLKQKEQFISLRIVQSQQDVYISNLVSRLISLEPDIIVVGDTVCQLAKDFLEDANITVISNTKPQVIERISRYTRADIFQSVNDLFFKKGTLGTCQKFEIKKHLHGNVLKTFACFTGTDTELGFTITLRGGDEETLNSIKYATENLLSTQINAKFEKSYFEDSKLVYLEDLPNESVSSLSSKLNQIKSEAEIENMGIEIIPDEKEVFGYIAMFINRHISTSPAAKFSLPTPLVNAVEAFFVFHNFNERNKLLKSNESLDDVEMSLIEELKLNIGLENMPNKAQDLLKFVKHAAEVKSKILLNQFQSRARTWANYLKLPSYQLYPIFHRNIHLLYSSVSKKFNTPCSGPNIIVVDFYTDNDKFLGLQLDQMFSESLTDCDECGEPMIDHYRNYVHGTGKLDMVVEKYEALSAEHKNFPNQRTMWSVCKQCNYKTPVVLMSDDTYYFSIGKYFEIAFWGRNVTLNNQGECRHDFFKEHIRYFGFNDMAIKVEYFPIDTYEVVVPKKQTEYDTSVEINLKVEAFDTIRTKSANFFDSISKRLNRVKVDTFDKAEDGAKVIEQMKERLDQQRSILEEDLLNIYNSTPSTYYLPMNSILRELQELGVAWDADFNDFETQFLPSENEITRITQFHLRNFLIDKYNIDNAKEVEMNDMSKSVDSVGSEKEGLSSKSDEKTVKQQDKDSELVQNLNESPRKEIGKLIPRALEGPGSNVVDKVNKIEQKLEHERIQNTGSRVSSGTGSMTDERKSGFSPPKKASSKLLGRKSSDLSISSVNSQLGVNSNKPVTKVSQLTNFFDQMSFDQISMEFKKQREQELRKNLNKFRALPIVASKPIVEMYNKIEDVVNADELEVEKANRRLPRRLTSDSLIGKRPDESTAPDLTRARPSDVNDSKDRDKQGEKLKEKDAKAIENLKSKEKDKLLDIPQPERVSLLKSLTNFWADRSASLWDPLDYPLDSTEHTFADSDIIVREDEPSSLVAFCLSTNDYKQKIKSLAQEPDDDIKLDSEVNNKKFNSFAKIEKKFKNRFDNSKKPSELENILTKNKSTHLKYQFADGSTTLSCKIFYSEQFEALRKACGKEDRFLQSLSRCIKWNSSGGKSKSNFLKTLDNRYIVKELSKSELESFVPIAPFYFKYIGQSMFNTLTTALAKIFGIYQIQIKNIITGKTFRMEFLIMENLFYNNKTTRIFDLKGSMRNRHVTQTGKEDEVLLDENMIEYIYESPLFVKEHSKKLLRGSLFNDSSFLSAMDVMDYSLIIGIDDQTKKLYIGIIDWLRTFTWDKKVENWVKGNNLIGGNKGKDPTIITPKQYRIRFREAMERYILEVPDIWYEGKN</sequence>
<evidence type="ECO:0000256" key="10">
    <source>
        <dbReference type="ARBA" id="ARBA00022771"/>
    </source>
</evidence>
<evidence type="ECO:0000256" key="4">
    <source>
        <dbReference type="ARBA" id="ARBA00012009"/>
    </source>
</evidence>
<evidence type="ECO:0000259" key="20">
    <source>
        <dbReference type="PROSITE" id="PS50178"/>
    </source>
</evidence>
<evidence type="ECO:0000256" key="13">
    <source>
        <dbReference type="ARBA" id="ARBA00022833"/>
    </source>
</evidence>
<dbReference type="FunFam" id="3.30.800.10:FF:000005">
    <property type="entry name" value="1-phosphatidylinositol-3-phosphate 5-kinase (Fab1)"/>
    <property type="match status" value="1"/>
</dbReference>
<feature type="compositionally biased region" description="Polar residues" evidence="19">
    <location>
        <begin position="1"/>
        <end position="16"/>
    </location>
</feature>
<keyword evidence="5" id="KW-0963">Cytoplasm</keyword>
<feature type="region of interest" description="Disordered" evidence="19">
    <location>
        <begin position="80"/>
        <end position="100"/>
    </location>
</feature>
<feature type="region of interest" description="Disordered" evidence="19">
    <location>
        <begin position="665"/>
        <end position="741"/>
    </location>
</feature>
<keyword evidence="7" id="KW-0479">Metal-binding</keyword>
<comment type="subcellular location">
    <subcellularLocation>
        <location evidence="3">Cytoplasm</location>
    </subcellularLocation>
    <subcellularLocation>
        <location evidence="2">Endosome</location>
    </subcellularLocation>
</comment>
<keyword evidence="9" id="KW-0967">Endosome</keyword>
<dbReference type="Pfam" id="PF00118">
    <property type="entry name" value="Cpn60_TCP1"/>
    <property type="match status" value="1"/>
</dbReference>
<evidence type="ECO:0000256" key="17">
    <source>
        <dbReference type="PROSITE-ProRule" id="PRU00781"/>
    </source>
</evidence>
<dbReference type="InterPro" id="IPR002498">
    <property type="entry name" value="PInositol-4-P-4/5-kinase_core"/>
</dbReference>
<dbReference type="InterPro" id="IPR044769">
    <property type="entry name" value="PIKfyve_PIPKc"/>
</dbReference>
<dbReference type="STRING" id="590646.G3AZ67"/>
<feature type="region of interest" description="Disordered" evidence="19">
    <location>
        <begin position="1734"/>
        <end position="1776"/>
    </location>
</feature>
<feature type="compositionally biased region" description="Basic and acidic residues" evidence="19">
    <location>
        <begin position="1752"/>
        <end position="1776"/>
    </location>
</feature>
<evidence type="ECO:0000313" key="22">
    <source>
        <dbReference type="EMBL" id="EGV66020.1"/>
    </source>
</evidence>
<evidence type="ECO:0000256" key="2">
    <source>
        <dbReference type="ARBA" id="ARBA00004177"/>
    </source>
</evidence>
<dbReference type="PANTHER" id="PTHR45748">
    <property type="entry name" value="1-PHOSPHATIDYLINOSITOL 3-PHOSPHATE 5-KINASE-RELATED"/>
    <property type="match status" value="1"/>
</dbReference>
<feature type="compositionally biased region" description="Acidic residues" evidence="19">
    <location>
        <begin position="517"/>
        <end position="535"/>
    </location>
</feature>
<organism evidence="23">
    <name type="scientific">Candida tenuis (strain ATCC 10573 / BCRC 21748 / CBS 615 / JCM 9827 / NBRC 10315 / NRRL Y-1498 / VKM Y-70)</name>
    <name type="common">Yeast</name>
    <name type="synonym">Yamadazyma tenuis</name>
    <dbReference type="NCBI Taxonomy" id="590646"/>
    <lineage>
        <taxon>Eukaryota</taxon>
        <taxon>Fungi</taxon>
        <taxon>Dikarya</taxon>
        <taxon>Ascomycota</taxon>
        <taxon>Saccharomycotina</taxon>
        <taxon>Pichiomycetes</taxon>
        <taxon>Debaryomycetaceae</taxon>
        <taxon>Yamadazyma</taxon>
    </lineage>
</organism>
<evidence type="ECO:0000256" key="14">
    <source>
        <dbReference type="ARBA" id="ARBA00022840"/>
    </source>
</evidence>